<dbReference type="Proteomes" id="UP000196708">
    <property type="component" value="Chromosome 1"/>
</dbReference>
<dbReference type="EMBL" id="CP018835">
    <property type="protein sequence ID" value="ASA55146.1"/>
    <property type="molecule type" value="Genomic_DNA"/>
</dbReference>
<dbReference type="FunFam" id="3.20.20.140:FF:000039">
    <property type="entry name" value="Adenine deaminase"/>
    <property type="match status" value="1"/>
</dbReference>
<feature type="binding site" evidence="5">
    <location>
        <position position="16"/>
    </location>
    <ligand>
        <name>Zn(2+)</name>
        <dbReference type="ChEBI" id="CHEBI:29105"/>
        <note>catalytic</note>
    </ligand>
</feature>
<protein>
    <recommendedName>
        <fullName evidence="5">Adenine deaminase</fullName>
        <shortName evidence="5">ADE</shortName>
        <ecNumber evidence="5">3.5.4.2</ecNumber>
    </recommendedName>
    <alternativeName>
        <fullName evidence="5">Adenine aminohydrolase</fullName>
        <shortName evidence="5">AAH</shortName>
    </alternativeName>
</protein>
<dbReference type="InterPro" id="IPR006330">
    <property type="entry name" value="Ado/ade_deaminase"/>
</dbReference>
<evidence type="ECO:0000313" key="8">
    <source>
        <dbReference type="Proteomes" id="UP000196708"/>
    </source>
</evidence>
<sequence length="337" mass="37881">MQNFIQNLPKVELHLHIEGTLEPELMFQLAKRNQVKIPFQTPEEVRAAYQFSNLQSFLDIYYQGANVLLHEQDFFDLTWAYLLRCQADRVIHTEIFFDPQTHTARGVAFQTIINGISAALDKAKQELGISSQLIMCFLRHLSEDDAIETLKQALPYQDKIIGVGLDSSEQGHPPEKFARVFQMARDAGFIPVAHAGEEGPASNIDDALNLLGVQRVDHGVRCVEDPQLVQQLAETRMPLTVCPLSNIKLCVFDNMQQHNIVALLRQGLCVTINSDDPSYFGGYMTDNFLAVANAHEMTHAELAQFTLNAIEASFISDAEKARMTSEVEAYLNRAETE</sequence>
<dbReference type="RefSeq" id="WP_088133497.1">
    <property type="nucleotide sequence ID" value="NZ_CP018835.1"/>
</dbReference>
<dbReference type="OrthoDB" id="105475at2"/>
<comment type="catalytic activity">
    <reaction evidence="5">
        <text>adenine + H2O + H(+) = hypoxanthine + NH4(+)</text>
        <dbReference type="Rhea" id="RHEA:23688"/>
        <dbReference type="ChEBI" id="CHEBI:15377"/>
        <dbReference type="ChEBI" id="CHEBI:15378"/>
        <dbReference type="ChEBI" id="CHEBI:16708"/>
        <dbReference type="ChEBI" id="CHEBI:17368"/>
        <dbReference type="ChEBI" id="CHEBI:28938"/>
        <dbReference type="EC" id="3.5.4.2"/>
    </reaction>
</comment>
<dbReference type="GO" id="GO:0009117">
    <property type="term" value="P:nucleotide metabolic process"/>
    <property type="evidence" value="ECO:0007669"/>
    <property type="project" value="UniProtKB-KW"/>
</dbReference>
<evidence type="ECO:0000256" key="4">
    <source>
        <dbReference type="ARBA" id="ARBA00023080"/>
    </source>
</evidence>
<reference evidence="7 8" key="1">
    <citation type="submission" date="2016-12" db="EMBL/GenBank/DDBJ databases">
        <authorList>
            <person name="Song W.-J."/>
            <person name="Kurnit D.M."/>
        </authorList>
    </citation>
    <scope>NUCLEOTIDE SEQUENCE [LARGE SCALE GENOMIC DNA]</scope>
    <source>
        <strain evidence="7 8">ATCC 43942</strain>
    </source>
</reference>
<proteinExistence type="inferred from homology"/>
<dbReference type="GO" id="GO:0005829">
    <property type="term" value="C:cytosol"/>
    <property type="evidence" value="ECO:0007669"/>
    <property type="project" value="TreeGrafter"/>
</dbReference>
<feature type="binding site" evidence="5">
    <location>
        <position position="194"/>
    </location>
    <ligand>
        <name>Zn(2+)</name>
        <dbReference type="ChEBI" id="CHEBI:29105"/>
        <note>catalytic</note>
    </ligand>
</feature>
<evidence type="ECO:0000256" key="5">
    <source>
        <dbReference type="HAMAP-Rule" id="MF_01962"/>
    </source>
</evidence>
<evidence type="ECO:0000256" key="2">
    <source>
        <dbReference type="ARBA" id="ARBA00022801"/>
    </source>
</evidence>
<dbReference type="CDD" id="cd01320">
    <property type="entry name" value="ADA"/>
    <property type="match status" value="1"/>
</dbReference>
<feature type="active site" description="Proton donor" evidence="5">
    <location>
        <position position="197"/>
    </location>
</feature>
<gene>
    <name evidence="7" type="ORF">BSQ33_05025</name>
</gene>
<comment type="cofactor">
    <cofactor evidence="5">
        <name>Zn(2+)</name>
        <dbReference type="ChEBI" id="CHEBI:29105"/>
    </cofactor>
    <text evidence="5">Binds 1 zinc ion per subunit.</text>
</comment>
<keyword evidence="3 5" id="KW-0862">Zinc</keyword>
<dbReference type="Pfam" id="PF00962">
    <property type="entry name" value="A_deaminase"/>
    <property type="match status" value="1"/>
</dbReference>
<dbReference type="NCBIfam" id="TIGR01430">
    <property type="entry name" value="aden_deam"/>
    <property type="match status" value="1"/>
</dbReference>
<dbReference type="GO" id="GO:0008270">
    <property type="term" value="F:zinc ion binding"/>
    <property type="evidence" value="ECO:0007669"/>
    <property type="project" value="UniProtKB-UniRule"/>
</dbReference>
<comment type="similarity">
    <text evidence="5">Belongs to the metallo-dependent hydrolases superfamily. Adenosine and AMP deaminases family. Adenine deaminase type 2 subfamily.</text>
</comment>
<keyword evidence="2 5" id="KW-0378">Hydrolase</keyword>
<keyword evidence="1 5" id="KW-0479">Metal-binding</keyword>
<dbReference type="HAMAP" id="MF_01962">
    <property type="entry name" value="Adenine_deaminase"/>
    <property type="match status" value="1"/>
</dbReference>
<evidence type="ECO:0000313" key="7">
    <source>
        <dbReference type="EMBL" id="ASA55146.1"/>
    </source>
</evidence>
<dbReference type="SUPFAM" id="SSF51556">
    <property type="entry name" value="Metallo-dependent hydrolases"/>
    <property type="match status" value="1"/>
</dbReference>
<keyword evidence="4 5" id="KW-0546">Nucleotide metabolism</keyword>
<evidence type="ECO:0000256" key="3">
    <source>
        <dbReference type="ARBA" id="ARBA00022833"/>
    </source>
</evidence>
<feature type="site" description="Important for catalytic activity" evidence="5">
    <location>
        <position position="218"/>
    </location>
</feature>
<dbReference type="Gene3D" id="3.20.20.140">
    <property type="entry name" value="Metal-dependent hydrolases"/>
    <property type="match status" value="1"/>
</dbReference>
<organism evidence="7 8">
    <name type="scientific">Vibrio gazogenes</name>
    <dbReference type="NCBI Taxonomy" id="687"/>
    <lineage>
        <taxon>Bacteria</taxon>
        <taxon>Pseudomonadati</taxon>
        <taxon>Pseudomonadota</taxon>
        <taxon>Gammaproteobacteria</taxon>
        <taxon>Vibrionales</taxon>
        <taxon>Vibrionaceae</taxon>
        <taxon>Vibrio</taxon>
    </lineage>
</organism>
<feature type="domain" description="Adenosine deaminase" evidence="6">
    <location>
        <begin position="9"/>
        <end position="329"/>
    </location>
</feature>
<dbReference type="AlphaFoldDB" id="A0A1Z2SD88"/>
<evidence type="ECO:0000256" key="1">
    <source>
        <dbReference type="ARBA" id="ARBA00022723"/>
    </source>
</evidence>
<feature type="binding site" evidence="5">
    <location>
        <position position="14"/>
    </location>
    <ligand>
        <name>Zn(2+)</name>
        <dbReference type="ChEBI" id="CHEBI:29105"/>
        <note>catalytic</note>
    </ligand>
</feature>
<dbReference type="InterPro" id="IPR028892">
    <property type="entry name" value="ADE"/>
</dbReference>
<accession>A0A1Z2SD88</accession>
<dbReference type="GO" id="GO:0000034">
    <property type="term" value="F:adenine deaminase activity"/>
    <property type="evidence" value="ECO:0007669"/>
    <property type="project" value="UniProtKB-UniRule"/>
</dbReference>
<dbReference type="NCBIfam" id="NF006850">
    <property type="entry name" value="PRK09358.1-6"/>
    <property type="match status" value="1"/>
</dbReference>
<dbReference type="PANTHER" id="PTHR43114:SF6">
    <property type="entry name" value="ADENINE DEAMINASE"/>
    <property type="match status" value="1"/>
</dbReference>
<evidence type="ECO:0000259" key="6">
    <source>
        <dbReference type="Pfam" id="PF00962"/>
    </source>
</evidence>
<dbReference type="InterPro" id="IPR032466">
    <property type="entry name" value="Metal_Hydrolase"/>
</dbReference>
<name>A0A1Z2SD88_VIBGA</name>
<dbReference type="KEGG" id="vga:BSQ33_05025"/>
<dbReference type="PANTHER" id="PTHR43114">
    <property type="entry name" value="ADENINE DEAMINASE"/>
    <property type="match status" value="1"/>
</dbReference>
<feature type="binding site" evidence="5">
    <location>
        <position position="275"/>
    </location>
    <ligand>
        <name>Zn(2+)</name>
        <dbReference type="ChEBI" id="CHEBI:29105"/>
        <note>catalytic</note>
    </ligand>
</feature>
<dbReference type="EC" id="3.5.4.2" evidence="5"/>
<comment type="function">
    <text evidence="5">Catalyzes the hydrolytic deamination of adenine to hypoxanthine. Plays an important role in the purine salvage pathway and in nitrogen catabolism.</text>
</comment>
<dbReference type="GO" id="GO:0043103">
    <property type="term" value="P:hypoxanthine salvage"/>
    <property type="evidence" value="ECO:0007669"/>
    <property type="project" value="UniProtKB-UniRule"/>
</dbReference>
<feature type="binding site" evidence="5">
    <location>
        <position position="276"/>
    </location>
    <ligand>
        <name>substrate</name>
    </ligand>
</feature>
<dbReference type="GO" id="GO:0006146">
    <property type="term" value="P:adenine catabolic process"/>
    <property type="evidence" value="ECO:0007669"/>
    <property type="project" value="UniProtKB-UniRule"/>
</dbReference>
<dbReference type="InterPro" id="IPR001365">
    <property type="entry name" value="A_deaminase_dom"/>
</dbReference>